<protein>
    <recommendedName>
        <fullName evidence="5">THUMP-like domain-containing protein</fullName>
    </recommendedName>
</protein>
<reference evidence="3 4" key="1">
    <citation type="submission" date="2022-07" db="EMBL/GenBank/DDBJ databases">
        <title>Fecal culturing of patients with breast cancer.</title>
        <authorList>
            <person name="Teng N.M.Y."/>
            <person name="Kiu R."/>
            <person name="Evans R."/>
            <person name="Baker D.J."/>
            <person name="Zenner C."/>
            <person name="Robinson S.D."/>
            <person name="Hall L.J."/>
        </authorList>
    </citation>
    <scope>NUCLEOTIDE SEQUENCE [LARGE SCALE GENOMIC DNA]</scope>
    <source>
        <strain evidence="3 4">LH1063</strain>
    </source>
</reference>
<feature type="domain" description="THUMP-like" evidence="1">
    <location>
        <begin position="196"/>
        <end position="267"/>
    </location>
</feature>
<dbReference type="EMBL" id="JANDHW010000007">
    <property type="protein sequence ID" value="MCP9612099.1"/>
    <property type="molecule type" value="Genomic_DNA"/>
</dbReference>
<evidence type="ECO:0000313" key="4">
    <source>
        <dbReference type="Proteomes" id="UP001205603"/>
    </source>
</evidence>
<accession>A0ABT1MJ67</accession>
<sequence length="270" mass="31275">MLNAENIYILNTDSDSFCHRNKEKFDFCYIDPARRSINNKRVFAFESCEPNVLSMIPEILKFSDKMMIKASPMIDINLAISQLKDVSEVYIVSVQNECKEILFYIDKYNSNDVIPIYCTNIFSDYTKNVYCFNLKAERSLPSSTYAECMQRYLYEPNSSVLKGGAFKSIAETYGLNKLDASSHLYTEDRWIKDFPGKIFEVLDVIVFSGKILKTLSHKYDRLLISTRNFPLSPEEIRKRSNIKDGGELYLFATTLFPQKKILIIAKRIIV</sequence>
<dbReference type="Pfam" id="PF18096">
    <property type="entry name" value="Thump_like"/>
    <property type="match status" value="1"/>
</dbReference>
<dbReference type="InterPro" id="IPR054168">
    <property type="entry name" value="PG_1098_Fer"/>
</dbReference>
<gene>
    <name evidence="3" type="ORF">NMU02_08355</name>
</gene>
<dbReference type="Pfam" id="PF22013">
    <property type="entry name" value="PG_1098_Fer"/>
    <property type="match status" value="1"/>
</dbReference>
<evidence type="ECO:0000313" key="3">
    <source>
        <dbReference type="EMBL" id="MCP9612099.1"/>
    </source>
</evidence>
<proteinExistence type="predicted"/>
<keyword evidence="4" id="KW-1185">Reference proteome</keyword>
<dbReference type="RefSeq" id="WP_255027348.1">
    <property type="nucleotide sequence ID" value="NZ_JANDHW010000007.1"/>
</dbReference>
<dbReference type="Gene3D" id="3.40.50.150">
    <property type="entry name" value="Vaccinia Virus protein VP39"/>
    <property type="match status" value="1"/>
</dbReference>
<evidence type="ECO:0008006" key="5">
    <source>
        <dbReference type="Google" id="ProtNLM"/>
    </source>
</evidence>
<dbReference type="Proteomes" id="UP001205603">
    <property type="component" value="Unassembled WGS sequence"/>
</dbReference>
<comment type="caution">
    <text evidence="3">The sequence shown here is derived from an EMBL/GenBank/DDBJ whole genome shotgun (WGS) entry which is preliminary data.</text>
</comment>
<dbReference type="InterPro" id="IPR041497">
    <property type="entry name" value="Thump-like"/>
</dbReference>
<feature type="domain" description="PG-1098 ferredoxin-like" evidence="2">
    <location>
        <begin position="152"/>
        <end position="195"/>
    </location>
</feature>
<name>A0ABT1MJ67_9BACT</name>
<evidence type="ECO:0000259" key="1">
    <source>
        <dbReference type="Pfam" id="PF18096"/>
    </source>
</evidence>
<dbReference type="InterPro" id="IPR029063">
    <property type="entry name" value="SAM-dependent_MTases_sf"/>
</dbReference>
<evidence type="ECO:0000259" key="2">
    <source>
        <dbReference type="Pfam" id="PF22013"/>
    </source>
</evidence>
<organism evidence="3 4">
    <name type="scientific">Coprobacter tertius</name>
    <dbReference type="NCBI Taxonomy" id="2944915"/>
    <lineage>
        <taxon>Bacteria</taxon>
        <taxon>Pseudomonadati</taxon>
        <taxon>Bacteroidota</taxon>
        <taxon>Bacteroidia</taxon>
        <taxon>Bacteroidales</taxon>
        <taxon>Barnesiellaceae</taxon>
        <taxon>Coprobacter</taxon>
    </lineage>
</organism>